<dbReference type="InterPro" id="IPR016181">
    <property type="entry name" value="Acyl_CoA_acyltransferase"/>
</dbReference>
<dbReference type="SUPFAM" id="SSF55729">
    <property type="entry name" value="Acyl-CoA N-acyltransferases (Nat)"/>
    <property type="match status" value="2"/>
</dbReference>
<name>A0A3N2AWJ9_9MICO</name>
<dbReference type="OrthoDB" id="4119890at2"/>
<keyword evidence="2" id="KW-0808">Transferase</keyword>
<accession>A0A3N2AWJ9</accession>
<organism evidence="2 3">
    <name type="scientific">Agrococcus jenensis</name>
    <dbReference type="NCBI Taxonomy" id="46353"/>
    <lineage>
        <taxon>Bacteria</taxon>
        <taxon>Bacillati</taxon>
        <taxon>Actinomycetota</taxon>
        <taxon>Actinomycetes</taxon>
        <taxon>Micrococcales</taxon>
        <taxon>Microbacteriaceae</taxon>
        <taxon>Agrococcus</taxon>
    </lineage>
</organism>
<proteinExistence type="predicted"/>
<protein>
    <submittedName>
        <fullName evidence="2">Acetyltransferase (GNAT) family protein</fullName>
    </submittedName>
</protein>
<dbReference type="EMBL" id="RKHJ01000001">
    <property type="protein sequence ID" value="ROR67345.1"/>
    <property type="molecule type" value="Genomic_DNA"/>
</dbReference>
<dbReference type="CDD" id="cd04301">
    <property type="entry name" value="NAT_SF"/>
    <property type="match status" value="1"/>
</dbReference>
<reference evidence="2 3" key="1">
    <citation type="submission" date="2018-11" db="EMBL/GenBank/DDBJ databases">
        <title>Sequencing the genomes of 1000 actinobacteria strains.</title>
        <authorList>
            <person name="Klenk H.-P."/>
        </authorList>
    </citation>
    <scope>NUCLEOTIDE SEQUENCE [LARGE SCALE GENOMIC DNA]</scope>
    <source>
        <strain evidence="2 3">DSM 9580</strain>
    </source>
</reference>
<feature type="domain" description="N-acetyltransferase" evidence="1">
    <location>
        <begin position="28"/>
        <end position="184"/>
    </location>
</feature>
<dbReference type="RefSeq" id="WP_123698220.1">
    <property type="nucleotide sequence ID" value="NZ_RKHJ01000001.1"/>
</dbReference>
<dbReference type="AlphaFoldDB" id="A0A3N2AWJ9"/>
<evidence type="ECO:0000313" key="3">
    <source>
        <dbReference type="Proteomes" id="UP000275456"/>
    </source>
</evidence>
<evidence type="ECO:0000313" key="2">
    <source>
        <dbReference type="EMBL" id="ROR67345.1"/>
    </source>
</evidence>
<dbReference type="Pfam" id="PF00583">
    <property type="entry name" value="Acetyltransf_1"/>
    <property type="match status" value="1"/>
</dbReference>
<dbReference type="Gene3D" id="3.40.630.30">
    <property type="match status" value="1"/>
</dbReference>
<sequence length="361" mass="39060">MTIEIIDVQVPAAWDDDSEGARRLRMLVDVRNAVVVDGWGGDESHAFSYREAWAQWQSQVGESDDLRTVALLDGVPAGRGYASRGLLEGTTIAEVDVMVLPSARRRGVGAALADDLVARMRERGATTFQAWVDHHPEPGPTMPSPTGFGEIPAASAQVALLQRYGFELEQIERASELRLAAAVPALAAHRADAEAHAAPRYRVETWEGRAPAERVASLAALHARMSTDAPSAGVEHEAEGWDAERLERYETSQLDGGRTLLRAVAVEASTGEVVAFTTLAGQGVAEPWYQHDTLVHGEHRGHRLGMAVKVANLLALAERDPGGVVRTWNAEENRPMLSVNEALGFETICQGGVWQRKESAA</sequence>
<dbReference type="InterPro" id="IPR000182">
    <property type="entry name" value="GNAT_dom"/>
</dbReference>
<dbReference type="Proteomes" id="UP000275456">
    <property type="component" value="Unassembled WGS sequence"/>
</dbReference>
<keyword evidence="3" id="KW-1185">Reference proteome</keyword>
<dbReference type="GO" id="GO:0016747">
    <property type="term" value="F:acyltransferase activity, transferring groups other than amino-acyl groups"/>
    <property type="evidence" value="ECO:0007669"/>
    <property type="project" value="InterPro"/>
</dbReference>
<comment type="caution">
    <text evidence="2">The sequence shown here is derived from an EMBL/GenBank/DDBJ whole genome shotgun (WGS) entry which is preliminary data.</text>
</comment>
<gene>
    <name evidence="2" type="ORF">EDD26_2756</name>
</gene>
<dbReference type="PROSITE" id="PS51186">
    <property type="entry name" value="GNAT"/>
    <property type="match status" value="1"/>
</dbReference>
<evidence type="ECO:0000259" key="1">
    <source>
        <dbReference type="PROSITE" id="PS51186"/>
    </source>
</evidence>